<dbReference type="GO" id="GO:0003677">
    <property type="term" value="F:DNA binding"/>
    <property type="evidence" value="ECO:0007669"/>
    <property type="project" value="UniProtKB-KW"/>
</dbReference>
<dbReference type="NCBIfam" id="TIGR02937">
    <property type="entry name" value="sigma70-ECF"/>
    <property type="match status" value="1"/>
</dbReference>
<dbReference type="InterPro" id="IPR014284">
    <property type="entry name" value="RNA_pol_sigma-70_dom"/>
</dbReference>
<gene>
    <name evidence="8" type="primary">sigK_1</name>
    <name evidence="8" type="ORF">CA85_05310</name>
</gene>
<dbReference type="InterPro" id="IPR013249">
    <property type="entry name" value="RNA_pol_sigma70_r4_t2"/>
</dbReference>
<comment type="caution">
    <text evidence="8">The sequence shown here is derived from an EMBL/GenBank/DDBJ whole genome shotgun (WGS) entry which is preliminary data.</text>
</comment>
<keyword evidence="3" id="KW-0731">Sigma factor</keyword>
<evidence type="ECO:0000256" key="5">
    <source>
        <dbReference type="ARBA" id="ARBA00023163"/>
    </source>
</evidence>
<evidence type="ECO:0000256" key="4">
    <source>
        <dbReference type="ARBA" id="ARBA00023125"/>
    </source>
</evidence>
<dbReference type="InterPro" id="IPR013324">
    <property type="entry name" value="RNA_pol_sigma_r3/r4-like"/>
</dbReference>
<evidence type="ECO:0000256" key="2">
    <source>
        <dbReference type="ARBA" id="ARBA00023015"/>
    </source>
</evidence>
<keyword evidence="9" id="KW-1185">Reference proteome</keyword>
<dbReference type="Pfam" id="PF08281">
    <property type="entry name" value="Sigma70_r4_2"/>
    <property type="match status" value="1"/>
</dbReference>
<dbReference type="GO" id="GO:0016987">
    <property type="term" value="F:sigma factor activity"/>
    <property type="evidence" value="ECO:0007669"/>
    <property type="project" value="UniProtKB-KW"/>
</dbReference>
<sequence>MTPQRLCEIWDDHHARLLLITRSIAGGVTIPILEDAVQDAFIELAKRAVEPDDVLGWLARVARNRMLDSMRSESRRQQREIAHGEQCWFTPPVAPPNLDHPPPLEPEQLSRAIKSLPDLPRQVLTMHVWGEMTFESIAEVLGLSRSSAHRHYHRALDTLRNQFQEDSHVAR</sequence>
<accession>A0A5C5YK60</accession>
<dbReference type="Gene3D" id="1.10.10.10">
    <property type="entry name" value="Winged helix-like DNA-binding domain superfamily/Winged helix DNA-binding domain"/>
    <property type="match status" value="1"/>
</dbReference>
<dbReference type="CDD" id="cd06171">
    <property type="entry name" value="Sigma70_r4"/>
    <property type="match status" value="1"/>
</dbReference>
<organism evidence="8 9">
    <name type="scientific">Allorhodopirellula solitaria</name>
    <dbReference type="NCBI Taxonomy" id="2527987"/>
    <lineage>
        <taxon>Bacteria</taxon>
        <taxon>Pseudomonadati</taxon>
        <taxon>Planctomycetota</taxon>
        <taxon>Planctomycetia</taxon>
        <taxon>Pirellulales</taxon>
        <taxon>Pirellulaceae</taxon>
        <taxon>Allorhodopirellula</taxon>
    </lineage>
</organism>
<dbReference type="PANTHER" id="PTHR43133:SF8">
    <property type="entry name" value="RNA POLYMERASE SIGMA FACTOR HI_1459-RELATED"/>
    <property type="match status" value="1"/>
</dbReference>
<reference evidence="8 9" key="1">
    <citation type="submission" date="2019-02" db="EMBL/GenBank/DDBJ databases">
        <title>Deep-cultivation of Planctomycetes and their phenomic and genomic characterization uncovers novel biology.</title>
        <authorList>
            <person name="Wiegand S."/>
            <person name="Jogler M."/>
            <person name="Boedeker C."/>
            <person name="Pinto D."/>
            <person name="Vollmers J."/>
            <person name="Rivas-Marin E."/>
            <person name="Kohn T."/>
            <person name="Peeters S.H."/>
            <person name="Heuer A."/>
            <person name="Rast P."/>
            <person name="Oberbeckmann S."/>
            <person name="Bunk B."/>
            <person name="Jeske O."/>
            <person name="Meyerdierks A."/>
            <person name="Storesund J.E."/>
            <person name="Kallscheuer N."/>
            <person name="Luecker S."/>
            <person name="Lage O.M."/>
            <person name="Pohl T."/>
            <person name="Merkel B.J."/>
            <person name="Hornburger P."/>
            <person name="Mueller R.-W."/>
            <person name="Bruemmer F."/>
            <person name="Labrenz M."/>
            <person name="Spormann A.M."/>
            <person name="Op Den Camp H."/>
            <person name="Overmann J."/>
            <person name="Amann R."/>
            <person name="Jetten M.S.M."/>
            <person name="Mascher T."/>
            <person name="Medema M.H."/>
            <person name="Devos D.P."/>
            <person name="Kaster A.-K."/>
            <person name="Ovreas L."/>
            <person name="Rohde M."/>
            <person name="Galperin M.Y."/>
            <person name="Jogler C."/>
        </authorList>
    </citation>
    <scope>NUCLEOTIDE SEQUENCE [LARGE SCALE GENOMIC DNA]</scope>
    <source>
        <strain evidence="8 9">CA85</strain>
    </source>
</reference>
<keyword evidence="2" id="KW-0805">Transcription regulation</keyword>
<dbReference type="InterPro" id="IPR036388">
    <property type="entry name" value="WH-like_DNA-bd_sf"/>
</dbReference>
<keyword evidence="5" id="KW-0804">Transcription</keyword>
<dbReference type="GO" id="GO:0006352">
    <property type="term" value="P:DNA-templated transcription initiation"/>
    <property type="evidence" value="ECO:0007669"/>
    <property type="project" value="InterPro"/>
</dbReference>
<evidence type="ECO:0000313" key="9">
    <source>
        <dbReference type="Proteomes" id="UP000318053"/>
    </source>
</evidence>
<feature type="domain" description="RNA polymerase sigma-70 region 2" evidence="6">
    <location>
        <begin position="33"/>
        <end position="76"/>
    </location>
</feature>
<dbReference type="Pfam" id="PF04542">
    <property type="entry name" value="Sigma70_r2"/>
    <property type="match status" value="1"/>
</dbReference>
<dbReference type="EMBL" id="SJPK01000001">
    <property type="protein sequence ID" value="TWT75242.1"/>
    <property type="molecule type" value="Genomic_DNA"/>
</dbReference>
<dbReference type="RefSeq" id="WP_186774694.1">
    <property type="nucleotide sequence ID" value="NZ_SJPK01000001.1"/>
</dbReference>
<comment type="similarity">
    <text evidence="1">Belongs to the sigma-70 factor family. ECF subfamily.</text>
</comment>
<keyword evidence="4" id="KW-0238">DNA-binding</keyword>
<dbReference type="SUPFAM" id="SSF88659">
    <property type="entry name" value="Sigma3 and sigma4 domains of RNA polymerase sigma factors"/>
    <property type="match status" value="1"/>
</dbReference>
<evidence type="ECO:0000256" key="3">
    <source>
        <dbReference type="ARBA" id="ARBA00023082"/>
    </source>
</evidence>
<dbReference type="Proteomes" id="UP000318053">
    <property type="component" value="Unassembled WGS sequence"/>
</dbReference>
<evidence type="ECO:0000256" key="1">
    <source>
        <dbReference type="ARBA" id="ARBA00010641"/>
    </source>
</evidence>
<evidence type="ECO:0000259" key="6">
    <source>
        <dbReference type="Pfam" id="PF04542"/>
    </source>
</evidence>
<protein>
    <submittedName>
        <fullName evidence="8">ECF RNA polymerase sigma factor SigK</fullName>
    </submittedName>
</protein>
<dbReference type="InterPro" id="IPR039425">
    <property type="entry name" value="RNA_pol_sigma-70-like"/>
</dbReference>
<evidence type="ECO:0000259" key="7">
    <source>
        <dbReference type="Pfam" id="PF08281"/>
    </source>
</evidence>
<evidence type="ECO:0000313" key="8">
    <source>
        <dbReference type="EMBL" id="TWT75242.1"/>
    </source>
</evidence>
<dbReference type="Gene3D" id="1.10.1740.10">
    <property type="match status" value="1"/>
</dbReference>
<dbReference type="AlphaFoldDB" id="A0A5C5YK60"/>
<dbReference type="SUPFAM" id="SSF88946">
    <property type="entry name" value="Sigma2 domain of RNA polymerase sigma factors"/>
    <property type="match status" value="1"/>
</dbReference>
<dbReference type="InterPro" id="IPR007627">
    <property type="entry name" value="RNA_pol_sigma70_r2"/>
</dbReference>
<proteinExistence type="inferred from homology"/>
<dbReference type="InterPro" id="IPR013325">
    <property type="entry name" value="RNA_pol_sigma_r2"/>
</dbReference>
<feature type="domain" description="RNA polymerase sigma factor 70 region 4 type 2" evidence="7">
    <location>
        <begin position="107"/>
        <end position="158"/>
    </location>
</feature>
<dbReference type="PANTHER" id="PTHR43133">
    <property type="entry name" value="RNA POLYMERASE ECF-TYPE SIGMA FACTO"/>
    <property type="match status" value="1"/>
</dbReference>
<name>A0A5C5YK60_9BACT</name>